<dbReference type="SMART" id="SM00663">
    <property type="entry name" value="RPOLA_N"/>
    <property type="match status" value="1"/>
</dbReference>
<dbReference type="Gene3D" id="1.10.274.100">
    <property type="entry name" value="RNA polymerase Rpb1, domain 3"/>
    <property type="match status" value="1"/>
</dbReference>
<dbReference type="SUPFAM" id="SSF64484">
    <property type="entry name" value="beta and beta-prime subunits of DNA dependent RNA-polymerase"/>
    <property type="match status" value="1"/>
</dbReference>
<keyword evidence="11 13" id="KW-0804">Transcription</keyword>
<dbReference type="Gene3D" id="1.10.40.90">
    <property type="match status" value="1"/>
</dbReference>
<gene>
    <name evidence="13 16" type="primary">rpoC1</name>
</gene>
<proteinExistence type="inferred from homology"/>
<evidence type="ECO:0000256" key="12">
    <source>
        <dbReference type="ARBA" id="ARBA00048552"/>
    </source>
</evidence>
<dbReference type="InterPro" id="IPR000722">
    <property type="entry name" value="RNA_pol_asu"/>
</dbReference>
<evidence type="ECO:0000256" key="2">
    <source>
        <dbReference type="ARBA" id="ARBA00007207"/>
    </source>
</evidence>
<keyword evidence="9 13" id="KW-0862">Zinc</keyword>
<feature type="domain" description="RNA polymerase N-terminal" evidence="15">
    <location>
        <begin position="262"/>
        <end position="543"/>
    </location>
</feature>
<keyword evidence="7 13" id="KW-0548">Nucleotidyltransferase</keyword>
<dbReference type="InterPro" id="IPR006592">
    <property type="entry name" value="RNA_pol_N"/>
</dbReference>
<dbReference type="FunFam" id="4.10.860.120:FF:000007">
    <property type="entry name" value="DNA-directed RNA polymerase subunit gamma"/>
    <property type="match status" value="1"/>
</dbReference>
<sequence length="680" mass="78538">MIDQYKHQQLRIGSVSPQQISAWATKILPNGEIVGEVTKPYTFHYKTNKPEKDGLFCERIFGPIKSGICACGNYRVIGDEKEDPKFCEQCGVEFVDSRIRRYQMGYIKLACPVTHVWYLRRLPSYIANFLDKPLKELEGLVYCDFSFARPIAKKPTFLRLRGLFEYEIQSWKYSIPVFFTTQGFDTFRNREISTGAGAIREQLADLDLRTILDYSLAEWKELGEEGPTGNEWEDRKVGRRKDFLVRRMELAKHFIRTNVEPEWMVLCLLPVLPPELRPIIQIDGGKLMSSDINELYRRVIYRNNTLTDLLTTSRSTPGELVMCQEKLVQEAVDTLFDNGIRGQPMRDGHNKVYKSFSDVIEGKEGRFRETLLGKRVDYSGRSVIVVGPSLSLHRCGLPREIAIELFQTFVIRGLIRQHLASNIGVAKSKIREKDPIVWEILQEVMQGHPVLLNRAPTLHRLGIQAFQPILVEGRAICLHPLVRKGFNADFDGDQMAVHVPLSLEAQAEARLLMFSHMNLLSPAIGDPISVPTQDMLIGLYVLTSGNRRGICANRYNPWTRRNYQNERIDDNNYKYMKEPFFCNSYDAIGAYRQKRINLDSPFWLRWRLDQRVIASREAPIEVHYESLGTYHEIYGHYLIVRSVKKKILFIYIRTTVGHIFLYREIEEAIQGFCRAGSYGT</sequence>
<dbReference type="GO" id="GO:0003677">
    <property type="term" value="F:DNA binding"/>
    <property type="evidence" value="ECO:0007669"/>
    <property type="project" value="UniProtKB-UniRule"/>
</dbReference>
<feature type="binding site" evidence="13">
    <location>
        <position position="491"/>
    </location>
    <ligand>
        <name>Mg(2+)</name>
        <dbReference type="ChEBI" id="CHEBI:18420"/>
    </ligand>
</feature>
<dbReference type="Gene3D" id="2.40.40.20">
    <property type="match status" value="1"/>
</dbReference>
<dbReference type="Pfam" id="PF00623">
    <property type="entry name" value="RNA_pol_Rpb1_2"/>
    <property type="match status" value="2"/>
</dbReference>
<dbReference type="RefSeq" id="YP_009569015.1">
    <property type="nucleotide sequence ID" value="NC_041258.1"/>
</dbReference>
<dbReference type="InterPro" id="IPR007080">
    <property type="entry name" value="RNA_pol_Rpb1_1"/>
</dbReference>
<keyword evidence="4" id="KW-0150">Chloroplast</keyword>
<protein>
    <recommendedName>
        <fullName evidence="13">DNA-directed RNA polymerase subunit gamma</fullName>
        <shortName evidence="13">RNAP subunit gamma</shortName>
        <ecNumber evidence="13">2.7.7.6</ecNumber>
    </recommendedName>
    <alternativeName>
        <fullName evidence="13">RNA polymerase subunit gamma</fullName>
    </alternativeName>
    <alternativeName>
        <fullName evidence="13">Transcriptase subunit gamma</fullName>
    </alternativeName>
</protein>
<keyword evidence="8 13" id="KW-0479">Metal-binding</keyword>
<feature type="binding site" evidence="13">
    <location>
        <position position="90"/>
    </location>
    <ligand>
        <name>Zn(2+)</name>
        <dbReference type="ChEBI" id="CHEBI:29105"/>
    </ligand>
</feature>
<dbReference type="GO" id="GO:0008270">
    <property type="term" value="F:zinc ion binding"/>
    <property type="evidence" value="ECO:0007669"/>
    <property type="project" value="UniProtKB-UniRule"/>
</dbReference>
<dbReference type="InterPro" id="IPR044893">
    <property type="entry name" value="RNA_pol_Rpb1_clamp_domain"/>
</dbReference>
<evidence type="ECO:0000259" key="15">
    <source>
        <dbReference type="SMART" id="SM00663"/>
    </source>
</evidence>
<comment type="catalytic activity">
    <reaction evidence="12 13 14">
        <text>RNA(n) + a ribonucleoside 5'-triphosphate = RNA(n+1) + diphosphate</text>
        <dbReference type="Rhea" id="RHEA:21248"/>
        <dbReference type="Rhea" id="RHEA-COMP:14527"/>
        <dbReference type="Rhea" id="RHEA-COMP:17342"/>
        <dbReference type="ChEBI" id="CHEBI:33019"/>
        <dbReference type="ChEBI" id="CHEBI:61557"/>
        <dbReference type="ChEBI" id="CHEBI:140395"/>
        <dbReference type="EC" id="2.7.7.6"/>
    </reaction>
</comment>
<reference evidence="16" key="1">
    <citation type="journal article" date="2019" name="Mol. Phylogenet. Evol.">
        <title>Plastid phylogenomic insights into the evolution of Caryophyllales.</title>
        <authorList>
            <person name="Yao G."/>
            <person name="Jin J.J."/>
            <person name="Li H.T."/>
            <person name="Yang J.B."/>
            <person name="Shiva Mandala V."/>
            <person name="Croley M."/>
            <person name="Mostow R."/>
            <person name="Douglas N.A."/>
            <person name="Chase M.W."/>
            <person name="Christenhusz M.J."/>
            <person name="Soltis D.E."/>
            <person name="Soltis P.S."/>
            <person name="Smith S.A."/>
            <person name="Brockington S.F."/>
            <person name="Moore M.J."/>
            <person name="Yi T.S."/>
            <person name="Li D.Z."/>
        </authorList>
    </citation>
    <scope>NUCLEOTIDE SEQUENCE</scope>
</reference>
<dbReference type="HAMAP" id="MF_01323">
    <property type="entry name" value="RNApol_bact_RpoC1"/>
    <property type="match status" value="1"/>
</dbReference>
<dbReference type="GO" id="GO:0003899">
    <property type="term" value="F:DNA-directed RNA polymerase activity"/>
    <property type="evidence" value="ECO:0007669"/>
    <property type="project" value="UniProtKB-UniRule"/>
</dbReference>
<accession>A0A411JML6</accession>
<name>A0A411JML6_9CARY</name>
<feature type="binding site" evidence="13">
    <location>
        <position position="71"/>
    </location>
    <ligand>
        <name>Zn(2+)</name>
        <dbReference type="ChEBI" id="CHEBI:29105"/>
    </ligand>
</feature>
<dbReference type="GO" id="GO:0000287">
    <property type="term" value="F:magnesium ion binding"/>
    <property type="evidence" value="ECO:0007669"/>
    <property type="project" value="UniProtKB-UniRule"/>
</dbReference>
<dbReference type="FunFam" id="1.10.40.90:FF:000002">
    <property type="entry name" value="DNA-directed RNA polymerase subunit"/>
    <property type="match status" value="1"/>
</dbReference>
<dbReference type="Gene3D" id="4.10.860.120">
    <property type="entry name" value="RNA polymerase II, clamp domain"/>
    <property type="match status" value="1"/>
</dbReference>
<dbReference type="GeneID" id="39412703"/>
<evidence type="ECO:0000256" key="5">
    <source>
        <dbReference type="ARBA" id="ARBA00022640"/>
    </source>
</evidence>
<evidence type="ECO:0000256" key="14">
    <source>
        <dbReference type="RuleBase" id="RU004279"/>
    </source>
</evidence>
<dbReference type="EMBL" id="MK397853">
    <property type="protein sequence ID" value="QBC66341.1"/>
    <property type="molecule type" value="Genomic_DNA"/>
</dbReference>
<evidence type="ECO:0000256" key="8">
    <source>
        <dbReference type="ARBA" id="ARBA00022723"/>
    </source>
</evidence>
<feature type="binding site" evidence="13">
    <location>
        <position position="87"/>
    </location>
    <ligand>
        <name>Zn(2+)</name>
        <dbReference type="ChEBI" id="CHEBI:29105"/>
    </ligand>
</feature>
<keyword evidence="5 16" id="KW-0934">Plastid</keyword>
<dbReference type="InterPro" id="IPR042102">
    <property type="entry name" value="RNA_pol_Rpb1_3_sf"/>
</dbReference>
<evidence type="ECO:0000256" key="13">
    <source>
        <dbReference type="HAMAP-Rule" id="MF_01323"/>
    </source>
</evidence>
<comment type="similarity">
    <text evidence="2 13">Belongs to the RNA polymerase beta' chain family. RpoC1 subfamily.</text>
</comment>
<evidence type="ECO:0000256" key="6">
    <source>
        <dbReference type="ARBA" id="ARBA00022679"/>
    </source>
</evidence>
<dbReference type="GO" id="GO:0000428">
    <property type="term" value="C:DNA-directed RNA polymerase complex"/>
    <property type="evidence" value="ECO:0007669"/>
    <property type="project" value="UniProtKB-KW"/>
</dbReference>
<evidence type="ECO:0000256" key="1">
    <source>
        <dbReference type="ARBA" id="ARBA00004026"/>
    </source>
</evidence>
<dbReference type="InterPro" id="IPR045867">
    <property type="entry name" value="DNA-dir_RpoC_beta_prime"/>
</dbReference>
<evidence type="ECO:0000313" key="16">
    <source>
        <dbReference type="EMBL" id="QBC66341.1"/>
    </source>
</evidence>
<dbReference type="GO" id="GO:0006351">
    <property type="term" value="P:DNA-templated transcription"/>
    <property type="evidence" value="ECO:0007669"/>
    <property type="project" value="UniProtKB-UniRule"/>
</dbReference>
<comment type="function">
    <text evidence="1 13 14">DNA-dependent RNA polymerase catalyzes the transcription of DNA into RNA using the four ribonucleoside triphosphates as substrates.</text>
</comment>
<evidence type="ECO:0000256" key="9">
    <source>
        <dbReference type="ARBA" id="ARBA00022833"/>
    </source>
</evidence>
<comment type="cofactor">
    <cofactor evidence="13">
        <name>Mg(2+)</name>
        <dbReference type="ChEBI" id="CHEBI:18420"/>
    </cofactor>
    <text evidence="13">Binds 1 Mg(2+) ion per subunit.</text>
</comment>
<evidence type="ECO:0000256" key="4">
    <source>
        <dbReference type="ARBA" id="ARBA00022528"/>
    </source>
</evidence>
<evidence type="ECO:0000256" key="11">
    <source>
        <dbReference type="ARBA" id="ARBA00023163"/>
    </source>
</evidence>
<evidence type="ECO:0000256" key="3">
    <source>
        <dbReference type="ARBA" id="ARBA00022478"/>
    </source>
</evidence>
<organism evidence="16">
    <name type="scientific">Ancistrocladus tectorius</name>
    <dbReference type="NCBI Taxonomy" id="714108"/>
    <lineage>
        <taxon>Eukaryota</taxon>
        <taxon>Viridiplantae</taxon>
        <taxon>Streptophyta</taxon>
        <taxon>Embryophyta</taxon>
        <taxon>Tracheophyta</taxon>
        <taxon>Spermatophyta</taxon>
        <taxon>Magnoliopsida</taxon>
        <taxon>eudicotyledons</taxon>
        <taxon>Gunneridae</taxon>
        <taxon>Pentapetalae</taxon>
        <taxon>Caryophyllales</taxon>
        <taxon>Ancistrocladaceae</taxon>
        <taxon>Ancistrocladus</taxon>
    </lineage>
</organism>
<dbReference type="PANTHER" id="PTHR19376">
    <property type="entry name" value="DNA-DIRECTED RNA POLYMERASE"/>
    <property type="match status" value="1"/>
</dbReference>
<dbReference type="EC" id="2.7.7.6" evidence="13"/>
<keyword evidence="6 13" id="KW-0808">Transferase</keyword>
<feature type="binding site" evidence="13">
    <location>
        <position position="69"/>
    </location>
    <ligand>
        <name>Zn(2+)</name>
        <dbReference type="ChEBI" id="CHEBI:29105"/>
    </ligand>
</feature>
<keyword evidence="3 13" id="KW-0240">DNA-directed RNA polymerase</keyword>
<dbReference type="AlphaFoldDB" id="A0A411JML6"/>
<dbReference type="PANTHER" id="PTHR19376:SF54">
    <property type="entry name" value="DNA-DIRECTED RNA POLYMERASE SUBUNIT BETA"/>
    <property type="match status" value="1"/>
</dbReference>
<dbReference type="Pfam" id="PF04997">
    <property type="entry name" value="RNA_pol_Rpb1_1"/>
    <property type="match status" value="2"/>
</dbReference>
<feature type="binding site" evidence="13">
    <location>
        <position position="489"/>
    </location>
    <ligand>
        <name>Mg(2+)</name>
        <dbReference type="ChEBI" id="CHEBI:18420"/>
    </ligand>
</feature>
<geneLocation type="plastid" evidence="16"/>
<evidence type="ECO:0000256" key="10">
    <source>
        <dbReference type="ARBA" id="ARBA00022842"/>
    </source>
</evidence>
<keyword evidence="10 13" id="KW-0460">Magnesium</keyword>
<dbReference type="InterPro" id="IPR034678">
    <property type="entry name" value="RNApol_RpoC1"/>
</dbReference>
<comment type="cofactor">
    <cofactor evidence="13">
        <name>Zn(2+)</name>
        <dbReference type="ChEBI" id="CHEBI:29105"/>
    </cofactor>
    <text evidence="13">Binds 1 Zn(2+) ion per subunit.</text>
</comment>
<evidence type="ECO:0000256" key="7">
    <source>
        <dbReference type="ARBA" id="ARBA00022695"/>
    </source>
</evidence>
<feature type="binding site" evidence="13">
    <location>
        <position position="493"/>
    </location>
    <ligand>
        <name>Mg(2+)</name>
        <dbReference type="ChEBI" id="CHEBI:18420"/>
    </ligand>
</feature>